<gene>
    <name evidence="8" type="ORF">POT9AD_0119</name>
</gene>
<dbReference type="EMBL" id="LR130779">
    <property type="protein sequence ID" value="VDN61115.1"/>
    <property type="molecule type" value="Genomic_DNA"/>
</dbReference>
<evidence type="ECO:0000256" key="5">
    <source>
        <dbReference type="ARBA" id="ARBA00023136"/>
    </source>
</evidence>
<feature type="region of interest" description="Disordered" evidence="6">
    <location>
        <begin position="31"/>
        <end position="89"/>
    </location>
</feature>
<dbReference type="InterPro" id="IPR052576">
    <property type="entry name" value="AA_Transporter-Related"/>
</dbReference>
<dbReference type="GO" id="GO:0005886">
    <property type="term" value="C:plasma membrane"/>
    <property type="evidence" value="ECO:0007669"/>
    <property type="project" value="UniProtKB-SubCell"/>
</dbReference>
<evidence type="ECO:0000256" key="2">
    <source>
        <dbReference type="ARBA" id="ARBA00022475"/>
    </source>
</evidence>
<evidence type="ECO:0000313" key="8">
    <source>
        <dbReference type="EMBL" id="VDN61115.1"/>
    </source>
</evidence>
<organism evidence="8">
    <name type="scientific">Ectopseudomonas oleovorans</name>
    <name type="common">Pseudomonas oleovorans</name>
    <dbReference type="NCBI Taxonomy" id="301"/>
    <lineage>
        <taxon>Bacteria</taxon>
        <taxon>Pseudomonadati</taxon>
        <taxon>Pseudomonadota</taxon>
        <taxon>Gammaproteobacteria</taxon>
        <taxon>Pseudomonadales</taxon>
        <taxon>Pseudomonadaceae</taxon>
        <taxon>Ectopseudomonas</taxon>
    </lineage>
</organism>
<reference evidence="8" key="1">
    <citation type="submission" date="2018-11" db="EMBL/GenBank/DDBJ databases">
        <authorList>
            <consortium name="Genoscope - CEA"/>
            <person name="William W."/>
        </authorList>
    </citation>
    <scope>NUCLEOTIDE SEQUENCE [LARGE SCALE GENOMIC DNA]</scope>
    <source>
        <strain evidence="8">T9AD</strain>
    </source>
</reference>
<evidence type="ECO:0000256" key="6">
    <source>
        <dbReference type="SAM" id="MobiDB-lite"/>
    </source>
</evidence>
<feature type="compositionally biased region" description="Low complexity" evidence="6">
    <location>
        <begin position="112"/>
        <end position="121"/>
    </location>
</feature>
<sequence length="185" mass="19901">MAGLNDHRRAGRLRDLLRVRRGALERGGWAVHRGHEDDGHDRLHHDCRSRVRRSDEDHGRGQDAGGRGGDADRPQQGGRRAADAAGGVAGDHGHRLLVLDHPDHRRDLRAAGRAAGVQPAGHRQHRRHGGGAGDAGSPASDSTLGPTSGLNADGQHNHIWDSVVPTFLHYNLPLLVFGWAAAMLL</sequence>
<keyword evidence="5" id="KW-0472">Membrane</keyword>
<dbReference type="AlphaFoldDB" id="A0A653AXV7"/>
<dbReference type="Pfam" id="PF03553">
    <property type="entry name" value="Na_H_antiporter"/>
    <property type="match status" value="1"/>
</dbReference>
<feature type="region of interest" description="Disordered" evidence="6">
    <location>
        <begin position="112"/>
        <end position="150"/>
    </location>
</feature>
<name>A0A653AXV7_ECTOL</name>
<feature type="compositionally biased region" description="Low complexity" evidence="6">
    <location>
        <begin position="74"/>
        <end position="86"/>
    </location>
</feature>
<proteinExistence type="predicted"/>
<evidence type="ECO:0000259" key="7">
    <source>
        <dbReference type="Pfam" id="PF03553"/>
    </source>
</evidence>
<comment type="subcellular location">
    <subcellularLocation>
        <location evidence="1">Cell membrane</location>
        <topology evidence="1">Multi-pass membrane protein</topology>
    </subcellularLocation>
</comment>
<evidence type="ECO:0000256" key="1">
    <source>
        <dbReference type="ARBA" id="ARBA00004651"/>
    </source>
</evidence>
<keyword evidence="2" id="KW-1003">Cell membrane</keyword>
<evidence type="ECO:0000256" key="4">
    <source>
        <dbReference type="ARBA" id="ARBA00022989"/>
    </source>
</evidence>
<dbReference type="PANTHER" id="PTHR37821">
    <property type="entry name" value="AMINO ACID TRANSPORTER YUIF-RELATED"/>
    <property type="match status" value="1"/>
</dbReference>
<protein>
    <recommendedName>
        <fullName evidence="7">Na+/H+ antiporter NhaC-like C-terminal domain-containing protein</fullName>
    </recommendedName>
</protein>
<accession>A0A653AXV7</accession>
<dbReference type="InterPro" id="IPR018461">
    <property type="entry name" value="Na/H_Antiport_NhaC-like_C"/>
</dbReference>
<keyword evidence="3" id="KW-0812">Transmembrane</keyword>
<feature type="domain" description="Na+/H+ antiporter NhaC-like C-terminal" evidence="7">
    <location>
        <begin position="129"/>
        <end position="179"/>
    </location>
</feature>
<dbReference type="PANTHER" id="PTHR37821:SF1">
    <property type="entry name" value="AMINO ACID TRANSPORTER YUIF-RELATED"/>
    <property type="match status" value="1"/>
</dbReference>
<feature type="compositionally biased region" description="Basic and acidic residues" evidence="6">
    <location>
        <begin position="33"/>
        <end position="61"/>
    </location>
</feature>
<keyword evidence="4" id="KW-1133">Transmembrane helix</keyword>
<evidence type="ECO:0000256" key="3">
    <source>
        <dbReference type="ARBA" id="ARBA00022692"/>
    </source>
</evidence>